<proteinExistence type="inferred from homology"/>
<name>U2S390_9BACL</name>
<keyword evidence="2" id="KW-0560">Oxidoreductase</keyword>
<dbReference type="SUPFAM" id="SSF51735">
    <property type="entry name" value="NAD(P)-binding Rossmann-fold domains"/>
    <property type="match status" value="1"/>
</dbReference>
<dbReference type="HOGENOM" id="CLU_010194_2_10_9"/>
<protein>
    <submittedName>
        <fullName evidence="5">Oxidoreductase, short chain dehydrogenase/reductase family protein</fullName>
    </submittedName>
</protein>
<dbReference type="AlphaFoldDB" id="U2S390"/>
<dbReference type="PANTHER" id="PTHR43115">
    <property type="entry name" value="DEHYDROGENASE/REDUCTASE SDR FAMILY MEMBER 11"/>
    <property type="match status" value="1"/>
</dbReference>
<dbReference type="InterPro" id="IPR057326">
    <property type="entry name" value="KR_dom"/>
</dbReference>
<sequence length="247" mass="26818">MSNSKVIVITGASSGIGKATAQFLAKDGHKIVLAARRKELLEKLVSEIESLGGKAVYQVTDVTKVDEVENLAKLAIDTFGKIDVWLNNAGIMPQSLLQKKLIKDWDKTIDINIKGVLYGIGAALPYMIKKNSGQFINISSVAGHVAHAGGAVYSASKWAVRAISESLRDEMAQSGLNIRVTVISPGAIHTNLLNSVTDKEMKAGFEDFYNTYAIPVERVALSIKQAIDLPEDSAWNEVIIRPTKQRV</sequence>
<dbReference type="PANTHER" id="PTHR43115:SF4">
    <property type="entry name" value="DEHYDROGENASE_REDUCTASE SDR FAMILY MEMBER 11"/>
    <property type="match status" value="1"/>
</dbReference>
<dbReference type="Proteomes" id="UP000016637">
    <property type="component" value="Unassembled WGS sequence"/>
</dbReference>
<dbReference type="FunFam" id="3.40.50.720:FF:000047">
    <property type="entry name" value="NADP-dependent L-serine/L-allo-threonine dehydrogenase"/>
    <property type="match status" value="1"/>
</dbReference>
<dbReference type="PROSITE" id="PS00061">
    <property type="entry name" value="ADH_SHORT"/>
    <property type="match status" value="1"/>
</dbReference>
<dbReference type="eggNOG" id="COG4221">
    <property type="taxonomic scope" value="Bacteria"/>
</dbReference>
<dbReference type="PRINTS" id="PR00080">
    <property type="entry name" value="SDRFAMILY"/>
</dbReference>
<evidence type="ECO:0000256" key="3">
    <source>
        <dbReference type="RuleBase" id="RU000363"/>
    </source>
</evidence>
<dbReference type="EMBL" id="AWVP01000016">
    <property type="protein sequence ID" value="ERK60183.1"/>
    <property type="molecule type" value="Genomic_DNA"/>
</dbReference>
<comment type="similarity">
    <text evidence="1 3">Belongs to the short-chain dehydrogenases/reductases (SDR) family.</text>
</comment>
<accession>U2S390</accession>
<dbReference type="RefSeq" id="WP_021752608.1">
    <property type="nucleotide sequence ID" value="NZ_KI271813.1"/>
</dbReference>
<dbReference type="PATRIC" id="fig|1321820.3.peg.279"/>
<dbReference type="Gene3D" id="3.40.50.720">
    <property type="entry name" value="NAD(P)-binding Rossmann-like Domain"/>
    <property type="match status" value="1"/>
</dbReference>
<dbReference type="InterPro" id="IPR020904">
    <property type="entry name" value="Sc_DH/Rdtase_CS"/>
</dbReference>
<dbReference type="GO" id="GO:0016616">
    <property type="term" value="F:oxidoreductase activity, acting on the CH-OH group of donors, NAD or NADP as acceptor"/>
    <property type="evidence" value="ECO:0007669"/>
    <property type="project" value="UniProtKB-ARBA"/>
</dbReference>
<organism evidence="5 6">
    <name type="scientific">Gemella bergeri ATCC 700627</name>
    <dbReference type="NCBI Taxonomy" id="1321820"/>
    <lineage>
        <taxon>Bacteria</taxon>
        <taxon>Bacillati</taxon>
        <taxon>Bacillota</taxon>
        <taxon>Bacilli</taxon>
        <taxon>Bacillales</taxon>
        <taxon>Gemellaceae</taxon>
        <taxon>Gemella</taxon>
    </lineage>
</organism>
<dbReference type="InterPro" id="IPR036291">
    <property type="entry name" value="NAD(P)-bd_dom_sf"/>
</dbReference>
<comment type="caution">
    <text evidence="5">The sequence shown here is derived from an EMBL/GenBank/DDBJ whole genome shotgun (WGS) entry which is preliminary data.</text>
</comment>
<evidence type="ECO:0000313" key="6">
    <source>
        <dbReference type="Proteomes" id="UP000016637"/>
    </source>
</evidence>
<dbReference type="PRINTS" id="PR00081">
    <property type="entry name" value="GDHRDH"/>
</dbReference>
<evidence type="ECO:0000313" key="5">
    <source>
        <dbReference type="EMBL" id="ERK60183.1"/>
    </source>
</evidence>
<reference evidence="5 6" key="1">
    <citation type="submission" date="2013-08" db="EMBL/GenBank/DDBJ databases">
        <authorList>
            <person name="Weinstock G."/>
            <person name="Sodergren E."/>
            <person name="Wylie T."/>
            <person name="Fulton L."/>
            <person name="Fulton R."/>
            <person name="Fronick C."/>
            <person name="O'Laughlin M."/>
            <person name="Godfrey J."/>
            <person name="Miner T."/>
            <person name="Herter B."/>
            <person name="Appelbaum E."/>
            <person name="Cordes M."/>
            <person name="Lek S."/>
            <person name="Wollam A."/>
            <person name="Pepin K.H."/>
            <person name="Palsikar V.B."/>
            <person name="Mitreva M."/>
            <person name="Wilson R.K."/>
        </authorList>
    </citation>
    <scope>NUCLEOTIDE SEQUENCE [LARGE SCALE GENOMIC DNA]</scope>
    <source>
        <strain evidence="5 6">ATCC 700627</strain>
    </source>
</reference>
<gene>
    <name evidence="5" type="ORF">HMPREF1983_00284</name>
</gene>
<dbReference type="InterPro" id="IPR002347">
    <property type="entry name" value="SDR_fam"/>
</dbReference>
<dbReference type="SMART" id="SM00822">
    <property type="entry name" value="PKS_KR"/>
    <property type="match status" value="1"/>
</dbReference>
<evidence type="ECO:0000259" key="4">
    <source>
        <dbReference type="SMART" id="SM00822"/>
    </source>
</evidence>
<dbReference type="Pfam" id="PF00106">
    <property type="entry name" value="adh_short"/>
    <property type="match status" value="1"/>
</dbReference>
<evidence type="ECO:0000256" key="1">
    <source>
        <dbReference type="ARBA" id="ARBA00006484"/>
    </source>
</evidence>
<keyword evidence="6" id="KW-1185">Reference proteome</keyword>
<evidence type="ECO:0000256" key="2">
    <source>
        <dbReference type="ARBA" id="ARBA00023002"/>
    </source>
</evidence>
<feature type="domain" description="Ketoreductase" evidence="4">
    <location>
        <begin position="5"/>
        <end position="191"/>
    </location>
</feature>